<dbReference type="InterPro" id="IPR046026">
    <property type="entry name" value="DUF5984"/>
</dbReference>
<reference evidence="2" key="1">
    <citation type="journal article" date="2019" name="Int. J. Syst. Evol. Microbiol.">
        <title>The Global Catalogue of Microorganisms (GCM) 10K type strain sequencing project: providing services to taxonomists for standard genome sequencing and annotation.</title>
        <authorList>
            <consortium name="The Broad Institute Genomics Platform"/>
            <consortium name="The Broad Institute Genome Sequencing Center for Infectious Disease"/>
            <person name="Wu L."/>
            <person name="Ma J."/>
        </authorList>
    </citation>
    <scope>NUCLEOTIDE SEQUENCE [LARGE SCALE GENOMIC DNA]</scope>
    <source>
        <strain evidence="2">JCM 17066</strain>
    </source>
</reference>
<dbReference type="RefSeq" id="WP_378997990.1">
    <property type="nucleotide sequence ID" value="NZ_JBHSMT010000023.1"/>
</dbReference>
<dbReference type="Proteomes" id="UP001596045">
    <property type="component" value="Unassembled WGS sequence"/>
</dbReference>
<dbReference type="EMBL" id="JBHSMT010000023">
    <property type="protein sequence ID" value="MFC5474883.1"/>
    <property type="molecule type" value="Genomic_DNA"/>
</dbReference>
<sequence length="269" mass="31583">MPLFEFDLTKLEEVAPWGTPPNQTLHWFGLTDGVYHLDVKGKQLFRYSAEIIAHWQKQDPQAANTPFVNYQVVRLWEDLFDLLADVLEPIPDALFQFIETPDSQKSFENKIQTLIGDDESDERIELYFEACEWIRLRQLDSMHLVEGPRIWMFRHKDEIIIRWDHQERRIDGIQPWAEIKGEEKYSVAVFIAEVISFHERLMNAMEARVDCVVRGNSIPDVSIDLVALANEHRERKGWLVRALNRPPKKLDPDRVLSAIAELERSRHTN</sequence>
<comment type="caution">
    <text evidence="1">The sequence shown here is derived from an EMBL/GenBank/DDBJ whole genome shotgun (WGS) entry which is preliminary data.</text>
</comment>
<keyword evidence="2" id="KW-1185">Reference proteome</keyword>
<proteinExistence type="predicted"/>
<protein>
    <submittedName>
        <fullName evidence="1">DUF5984 family protein</fullName>
    </submittedName>
</protein>
<name>A0ABW0M9I8_9BURK</name>
<evidence type="ECO:0000313" key="1">
    <source>
        <dbReference type="EMBL" id="MFC5474883.1"/>
    </source>
</evidence>
<accession>A0ABW0M9I8</accession>
<gene>
    <name evidence="1" type="ORF">ACFPM8_13050</name>
</gene>
<organism evidence="1 2">
    <name type="scientific">Paraherbaspirillum soli</name>
    <dbReference type="NCBI Taxonomy" id="631222"/>
    <lineage>
        <taxon>Bacteria</taxon>
        <taxon>Pseudomonadati</taxon>
        <taxon>Pseudomonadota</taxon>
        <taxon>Betaproteobacteria</taxon>
        <taxon>Burkholderiales</taxon>
        <taxon>Oxalobacteraceae</taxon>
        <taxon>Paraherbaspirillum</taxon>
    </lineage>
</organism>
<dbReference type="Pfam" id="PF19446">
    <property type="entry name" value="DUF5984"/>
    <property type="match status" value="1"/>
</dbReference>
<evidence type="ECO:0000313" key="2">
    <source>
        <dbReference type="Proteomes" id="UP001596045"/>
    </source>
</evidence>